<dbReference type="Pfam" id="PF05066">
    <property type="entry name" value="HARE-HTH"/>
    <property type="match status" value="1"/>
</dbReference>
<evidence type="ECO:0000259" key="2">
    <source>
        <dbReference type="PROSITE" id="PS51913"/>
    </source>
</evidence>
<dbReference type="PROSITE" id="PS51913">
    <property type="entry name" value="HTH_HARE"/>
    <property type="match status" value="1"/>
</dbReference>
<protein>
    <recommendedName>
        <fullName evidence="2">HTH HARE-type domain-containing protein</fullName>
    </recommendedName>
</protein>
<sequence>MNSFKDIAYQILKEVGKPLHSKKITKIALNRGWLKTVGETPEATMNAQLIVDINSKKDKSRFIKTAPSVFGLNPKTAYILRKELRYEIKIPEKIYKISKNVSSKQKGDIAEARIAELITLYGDTALVCYKPVLDVEGIDLIVKERGSLKTMYLQIKSRFGDDPSRIFAYAVKSSTVIDNYAMANIFCVFDTEQGDIWNFLWFVPAPDLIKLATKSDGGRLMRFVAGRTKRESNKWDQYLIDKRDLANAIIAQMKRI</sequence>
<feature type="domain" description="HTH HARE-type" evidence="2">
    <location>
        <begin position="2"/>
        <end position="75"/>
    </location>
</feature>
<dbReference type="Proteomes" id="UP000230778">
    <property type="component" value="Unassembled WGS sequence"/>
</dbReference>
<evidence type="ECO:0000256" key="1">
    <source>
        <dbReference type="ARBA" id="ARBA00023163"/>
    </source>
</evidence>
<keyword evidence="1" id="KW-0804">Transcription</keyword>
<evidence type="ECO:0000313" key="3">
    <source>
        <dbReference type="EMBL" id="PIQ07458.1"/>
    </source>
</evidence>
<dbReference type="EMBL" id="PCUC01000011">
    <property type="protein sequence ID" value="PIQ07458.1"/>
    <property type="molecule type" value="Genomic_DNA"/>
</dbReference>
<organism evidence="3 4">
    <name type="scientific">Candidatus Nealsonbacteria bacterium CG18_big_fil_WC_8_21_14_2_50_37_10</name>
    <dbReference type="NCBI Taxonomy" id="1974717"/>
    <lineage>
        <taxon>Bacteria</taxon>
        <taxon>Candidatus Nealsoniibacteriota</taxon>
    </lineage>
</organism>
<comment type="caution">
    <text evidence="3">The sequence shown here is derived from an EMBL/GenBank/DDBJ whole genome shotgun (WGS) entry which is preliminary data.</text>
</comment>
<dbReference type="InterPro" id="IPR007759">
    <property type="entry name" value="Asxl_HARE-HTH"/>
</dbReference>
<name>A0A2H0FL66_9BACT</name>
<gene>
    <name evidence="3" type="ORF">COW72_00220</name>
</gene>
<accession>A0A2H0FL66</accession>
<reference evidence="3 4" key="1">
    <citation type="submission" date="2017-09" db="EMBL/GenBank/DDBJ databases">
        <title>Depth-based differentiation of microbial function through sediment-hosted aquifers and enrichment of novel symbionts in the deep terrestrial subsurface.</title>
        <authorList>
            <person name="Probst A.J."/>
            <person name="Ladd B."/>
            <person name="Jarett J.K."/>
            <person name="Geller-Mcgrath D.E."/>
            <person name="Sieber C.M."/>
            <person name="Emerson J.B."/>
            <person name="Anantharaman K."/>
            <person name="Thomas B.C."/>
            <person name="Malmstrom R."/>
            <person name="Stieglmeier M."/>
            <person name="Klingl A."/>
            <person name="Woyke T."/>
            <person name="Ryan C.M."/>
            <person name="Banfield J.F."/>
        </authorList>
    </citation>
    <scope>NUCLEOTIDE SEQUENCE [LARGE SCALE GENOMIC DNA]</scope>
    <source>
        <strain evidence="3">CG18_big_fil_WC_8_21_14_2_50_37_10</strain>
    </source>
</reference>
<proteinExistence type="predicted"/>
<evidence type="ECO:0000313" key="4">
    <source>
        <dbReference type="Proteomes" id="UP000230778"/>
    </source>
</evidence>
<dbReference type="AlphaFoldDB" id="A0A2H0FL66"/>
<dbReference type="GO" id="GO:0006355">
    <property type="term" value="P:regulation of DNA-templated transcription"/>
    <property type="evidence" value="ECO:0007669"/>
    <property type="project" value="InterPro"/>
</dbReference>